<reference evidence="1 2" key="1">
    <citation type="journal article" date="2015" name="Genome Announc.">
        <title>Genome Sequence of 'Candidatus Thioglobus autotrophica' Strain EF1, a Chemoautotroph from the SUP05 Clade of Marine Gammaproteobacteria.</title>
        <authorList>
            <person name="Shah V."/>
            <person name="Morris R.M."/>
        </authorList>
    </citation>
    <scope>NUCLEOTIDE SEQUENCE [LARGE SCALE GENOMIC DNA]</scope>
    <source>
        <strain evidence="1 2">EF1</strain>
    </source>
</reference>
<sequence length="178" mass="19578">MFALLFLAMLLSGCQTIPPLDFNVQDVGMVDHRKNAELKSLTVGFAPQAQQKTMETNSTLPPIWKSGLTDALNRSLVFQDDQSIKVNLSVRIVEVDAPDAGFDMETKVGAIYEVIDRGNGAMLYSELIESKGVVPMDYAFMGIVRARESVNRAIRNNIADFIHSLDQADLAKPVFAGK</sequence>
<keyword evidence="2" id="KW-1185">Reference proteome</keyword>
<protein>
    <recommendedName>
        <fullName evidence="3">UDP-N-acetylglucosamine acyltransferase</fullName>
    </recommendedName>
</protein>
<dbReference type="AlphaFoldDB" id="A0A0M4PAC9"/>
<evidence type="ECO:0008006" key="3">
    <source>
        <dbReference type="Google" id="ProtNLM"/>
    </source>
</evidence>
<name>A0A0M4PAC9_9GAMM</name>
<proteinExistence type="predicted"/>
<dbReference type="Proteomes" id="UP000058020">
    <property type="component" value="Chromosome"/>
</dbReference>
<organism evidence="1 2">
    <name type="scientific">Candidatus Thioglobus autotrophicus</name>
    <dbReference type="NCBI Taxonomy" id="1705394"/>
    <lineage>
        <taxon>Bacteria</taxon>
        <taxon>Pseudomonadati</taxon>
        <taxon>Pseudomonadota</taxon>
        <taxon>Gammaproteobacteria</taxon>
        <taxon>Candidatus Pseudothioglobaceae</taxon>
        <taxon>Candidatus Thioglobus</taxon>
    </lineage>
</organism>
<evidence type="ECO:0000313" key="1">
    <source>
        <dbReference type="EMBL" id="ALE53222.1"/>
    </source>
</evidence>
<evidence type="ECO:0000313" key="2">
    <source>
        <dbReference type="Proteomes" id="UP000058020"/>
    </source>
</evidence>
<gene>
    <name evidence="1" type="ORF">SP60_03830</name>
</gene>
<accession>A0A0M4PAC9</accession>
<dbReference type="KEGG" id="tho:SP60_03830"/>
<dbReference type="EMBL" id="CP010552">
    <property type="protein sequence ID" value="ALE53222.1"/>
    <property type="molecule type" value="Genomic_DNA"/>
</dbReference>